<proteinExistence type="predicted"/>
<dbReference type="Gene3D" id="1.10.10.10">
    <property type="entry name" value="Winged helix-like DNA-binding domain superfamily/Winged helix DNA-binding domain"/>
    <property type="match status" value="1"/>
</dbReference>
<evidence type="ECO:0000313" key="3">
    <source>
        <dbReference type="Proteomes" id="UP000280668"/>
    </source>
</evidence>
<evidence type="ECO:0000259" key="1">
    <source>
        <dbReference type="PROSITE" id="PS50995"/>
    </source>
</evidence>
<accession>A0A3N2BCP0</accession>
<reference evidence="2 3" key="1">
    <citation type="submission" date="2018-11" db="EMBL/GenBank/DDBJ databases">
        <title>Sequencing the genomes of 1000 actinobacteria strains.</title>
        <authorList>
            <person name="Klenk H.-P."/>
        </authorList>
    </citation>
    <scope>NUCLEOTIDE SEQUENCE [LARGE SCALE GENOMIC DNA]</scope>
    <source>
        <strain evidence="2 3">DSM 11294</strain>
    </source>
</reference>
<dbReference type="AlphaFoldDB" id="A0A3N2BCP0"/>
<sequence>MSARTAAARDAHRAFLDPRLLDSEDEYVGWGGLPDDEIEHAMAVMAAMRRWRESEQRSSEASRRYMRLGETDMRALRYLIVEQNRKQVVTASDIAHHLGISSASTTKLLDRLAAGGHIERRPHPVDRRALAIVVSPETRTAARETIGRRHARRFAVAAALTAQERETVIGFLDALSAADAIDTAVEADRPQL</sequence>
<dbReference type="SUPFAM" id="SSF46785">
    <property type="entry name" value="Winged helix' DNA-binding domain"/>
    <property type="match status" value="1"/>
</dbReference>
<dbReference type="PANTHER" id="PTHR33164:SF43">
    <property type="entry name" value="HTH-TYPE TRANSCRIPTIONAL REPRESSOR YETL"/>
    <property type="match status" value="1"/>
</dbReference>
<dbReference type="InterPro" id="IPR036390">
    <property type="entry name" value="WH_DNA-bd_sf"/>
</dbReference>
<keyword evidence="3" id="KW-1185">Reference proteome</keyword>
<dbReference type="InterPro" id="IPR039422">
    <property type="entry name" value="MarR/SlyA-like"/>
</dbReference>
<dbReference type="PANTHER" id="PTHR33164">
    <property type="entry name" value="TRANSCRIPTIONAL REGULATOR, MARR FAMILY"/>
    <property type="match status" value="1"/>
</dbReference>
<protein>
    <submittedName>
        <fullName evidence="2">MarR family transcriptional regulator</fullName>
    </submittedName>
</protein>
<evidence type="ECO:0000313" key="2">
    <source>
        <dbReference type="EMBL" id="ROR73020.1"/>
    </source>
</evidence>
<dbReference type="PRINTS" id="PR00598">
    <property type="entry name" value="HTHMARR"/>
</dbReference>
<organism evidence="2 3">
    <name type="scientific">Bogoriella caseilytica</name>
    <dbReference type="NCBI Taxonomy" id="56055"/>
    <lineage>
        <taxon>Bacteria</taxon>
        <taxon>Bacillati</taxon>
        <taxon>Actinomycetota</taxon>
        <taxon>Actinomycetes</taxon>
        <taxon>Micrococcales</taxon>
        <taxon>Bogoriellaceae</taxon>
        <taxon>Bogoriella</taxon>
    </lineage>
</organism>
<feature type="domain" description="HTH marR-type" evidence="1">
    <location>
        <begin position="35"/>
        <end position="177"/>
    </location>
</feature>
<dbReference type="InterPro" id="IPR036388">
    <property type="entry name" value="WH-like_DNA-bd_sf"/>
</dbReference>
<dbReference type="GO" id="GO:0006950">
    <property type="term" value="P:response to stress"/>
    <property type="evidence" value="ECO:0007669"/>
    <property type="project" value="TreeGrafter"/>
</dbReference>
<dbReference type="EMBL" id="RKHK01000001">
    <property type="protein sequence ID" value="ROR73020.1"/>
    <property type="molecule type" value="Genomic_DNA"/>
</dbReference>
<comment type="caution">
    <text evidence="2">The sequence shown here is derived from an EMBL/GenBank/DDBJ whole genome shotgun (WGS) entry which is preliminary data.</text>
</comment>
<name>A0A3N2BCP0_9MICO</name>
<dbReference type="PROSITE" id="PS50995">
    <property type="entry name" value="HTH_MARR_2"/>
    <property type="match status" value="1"/>
</dbReference>
<dbReference type="Pfam" id="PF12802">
    <property type="entry name" value="MarR_2"/>
    <property type="match status" value="1"/>
</dbReference>
<dbReference type="SMART" id="SM00347">
    <property type="entry name" value="HTH_MARR"/>
    <property type="match status" value="1"/>
</dbReference>
<gene>
    <name evidence="2" type="ORF">EDD31_1385</name>
</gene>
<dbReference type="Proteomes" id="UP000280668">
    <property type="component" value="Unassembled WGS sequence"/>
</dbReference>
<dbReference type="GO" id="GO:0003700">
    <property type="term" value="F:DNA-binding transcription factor activity"/>
    <property type="evidence" value="ECO:0007669"/>
    <property type="project" value="InterPro"/>
</dbReference>
<dbReference type="InterPro" id="IPR000835">
    <property type="entry name" value="HTH_MarR-typ"/>
</dbReference>
<dbReference type="RefSeq" id="WP_245990996.1">
    <property type="nucleotide sequence ID" value="NZ_RKHK01000001.1"/>
</dbReference>